<dbReference type="Proteomes" id="UP000646484">
    <property type="component" value="Unassembled WGS sequence"/>
</dbReference>
<evidence type="ECO:0000259" key="2">
    <source>
        <dbReference type="Pfam" id="PF05036"/>
    </source>
</evidence>
<evidence type="ECO:0000313" key="4">
    <source>
        <dbReference type="Proteomes" id="UP000646484"/>
    </source>
</evidence>
<comment type="caution">
    <text evidence="3">The sequence shown here is derived from an EMBL/GenBank/DDBJ whole genome shotgun (WGS) entry which is preliminary data.</text>
</comment>
<keyword evidence="4" id="KW-1185">Reference proteome</keyword>
<dbReference type="Pfam" id="PF05036">
    <property type="entry name" value="SPOR"/>
    <property type="match status" value="1"/>
</dbReference>
<evidence type="ECO:0000256" key="1">
    <source>
        <dbReference type="SAM" id="SignalP"/>
    </source>
</evidence>
<protein>
    <submittedName>
        <fullName evidence="3">SPOR domain-containing protein</fullName>
    </submittedName>
</protein>
<dbReference type="RefSeq" id="WP_186977277.1">
    <property type="nucleotide sequence ID" value="NZ_JACOOH010000007.1"/>
</dbReference>
<keyword evidence="1" id="KW-0732">Signal</keyword>
<gene>
    <name evidence="3" type="ORF">H8S64_15605</name>
</gene>
<dbReference type="InterPro" id="IPR007730">
    <property type="entry name" value="SPOR-like_dom"/>
</dbReference>
<feature type="domain" description="SPOR" evidence="2">
    <location>
        <begin position="73"/>
        <end position="147"/>
    </location>
</feature>
<feature type="signal peptide" evidence="1">
    <location>
        <begin position="1"/>
        <end position="18"/>
    </location>
</feature>
<proteinExistence type="predicted"/>
<accession>A0ABR7D3H5</accession>
<evidence type="ECO:0000313" key="3">
    <source>
        <dbReference type="EMBL" id="MBC5622523.1"/>
    </source>
</evidence>
<organism evidence="3 4">
    <name type="scientific">Butyricimonas hominis</name>
    <dbReference type="NCBI Taxonomy" id="2763032"/>
    <lineage>
        <taxon>Bacteria</taxon>
        <taxon>Pseudomonadati</taxon>
        <taxon>Bacteroidota</taxon>
        <taxon>Bacteroidia</taxon>
        <taxon>Bacteroidales</taxon>
        <taxon>Odoribacteraceae</taxon>
        <taxon>Butyricimonas</taxon>
    </lineage>
</organism>
<reference evidence="3 4" key="1">
    <citation type="submission" date="2020-08" db="EMBL/GenBank/DDBJ databases">
        <title>Genome public.</title>
        <authorList>
            <person name="Liu C."/>
            <person name="Sun Q."/>
        </authorList>
    </citation>
    <scope>NUCLEOTIDE SEQUENCE [LARGE SCALE GENOMIC DNA]</scope>
    <source>
        <strain evidence="3 4">NSJ-56</strain>
    </source>
</reference>
<feature type="chain" id="PRO_5047050878" evidence="1">
    <location>
        <begin position="19"/>
        <end position="176"/>
    </location>
</feature>
<dbReference type="EMBL" id="JACOOH010000007">
    <property type="protein sequence ID" value="MBC5622523.1"/>
    <property type="molecule type" value="Genomic_DNA"/>
</dbReference>
<sequence length="176" mass="20265">MKSILVILILFITHQTWAQTDTIPAVKPDVDFFKQLSQADSITGGKVTLHGDPKIEQLMKLNLSVNRKEQAFQGYRIQILSVSSYNTNIDTLKSYTQRFEEEFPDIRAYLQYTDPDFKIRVGNFRTRIETIPALKRIRKKYAGAYPVKTVIYLKELAPVVEQDTIPLTPQELMPSL</sequence>
<name>A0ABR7D3H5_9BACT</name>